<reference evidence="3" key="1">
    <citation type="submission" date="2022-11" db="UniProtKB">
        <authorList>
            <consortium name="WormBaseParasite"/>
        </authorList>
    </citation>
    <scope>IDENTIFICATION</scope>
</reference>
<sequence length="35" mass="4230">MKRMTDTTILQSWRQFDDRGDENLEQSDDGEINQR</sequence>
<dbReference type="AlphaFoldDB" id="A0A915IQA6"/>
<feature type="compositionally biased region" description="Acidic residues" evidence="1">
    <location>
        <begin position="23"/>
        <end position="35"/>
    </location>
</feature>
<evidence type="ECO:0000256" key="1">
    <source>
        <dbReference type="SAM" id="MobiDB-lite"/>
    </source>
</evidence>
<dbReference type="WBParaSite" id="nRc.2.0.1.t16378-RA">
    <property type="protein sequence ID" value="nRc.2.0.1.t16378-RA"/>
    <property type="gene ID" value="nRc.2.0.1.g16378"/>
</dbReference>
<feature type="compositionally biased region" description="Polar residues" evidence="1">
    <location>
        <begin position="1"/>
        <end position="14"/>
    </location>
</feature>
<name>A0A915IQA6_ROMCU</name>
<organism evidence="2 3">
    <name type="scientific">Romanomermis culicivorax</name>
    <name type="common">Nematode worm</name>
    <dbReference type="NCBI Taxonomy" id="13658"/>
    <lineage>
        <taxon>Eukaryota</taxon>
        <taxon>Metazoa</taxon>
        <taxon>Ecdysozoa</taxon>
        <taxon>Nematoda</taxon>
        <taxon>Enoplea</taxon>
        <taxon>Dorylaimia</taxon>
        <taxon>Mermithida</taxon>
        <taxon>Mermithoidea</taxon>
        <taxon>Mermithidae</taxon>
        <taxon>Romanomermis</taxon>
    </lineage>
</organism>
<protein>
    <submittedName>
        <fullName evidence="3">Uncharacterized protein</fullName>
    </submittedName>
</protein>
<proteinExistence type="predicted"/>
<accession>A0A915IQA6</accession>
<feature type="region of interest" description="Disordered" evidence="1">
    <location>
        <begin position="1"/>
        <end position="35"/>
    </location>
</feature>
<evidence type="ECO:0000313" key="3">
    <source>
        <dbReference type="WBParaSite" id="nRc.2.0.1.t16378-RA"/>
    </source>
</evidence>
<evidence type="ECO:0000313" key="2">
    <source>
        <dbReference type="Proteomes" id="UP000887565"/>
    </source>
</evidence>
<keyword evidence="2" id="KW-1185">Reference proteome</keyword>
<dbReference type="Proteomes" id="UP000887565">
    <property type="component" value="Unplaced"/>
</dbReference>